<dbReference type="EMBL" id="BJMN01000027">
    <property type="protein sequence ID" value="GEB58601.1"/>
    <property type="molecule type" value="Genomic_DNA"/>
</dbReference>
<feature type="compositionally biased region" description="Basic and acidic residues" evidence="1">
    <location>
        <begin position="14"/>
        <end position="23"/>
    </location>
</feature>
<organism evidence="2 3">
    <name type="scientific">Streptomyces gardneri</name>
    <dbReference type="NCBI Taxonomy" id="66892"/>
    <lineage>
        <taxon>Bacteria</taxon>
        <taxon>Bacillati</taxon>
        <taxon>Actinomycetota</taxon>
        <taxon>Actinomycetes</taxon>
        <taxon>Kitasatosporales</taxon>
        <taxon>Streptomycetaceae</taxon>
        <taxon>Streptomyces</taxon>
    </lineage>
</organism>
<accession>A0A4Y3RL85</accession>
<name>A0A4Y3RL85_9ACTN</name>
<proteinExistence type="predicted"/>
<evidence type="ECO:0000256" key="1">
    <source>
        <dbReference type="SAM" id="MobiDB-lite"/>
    </source>
</evidence>
<protein>
    <submittedName>
        <fullName evidence="2">Uncharacterized protein</fullName>
    </submittedName>
</protein>
<feature type="region of interest" description="Disordered" evidence="1">
    <location>
        <begin position="1"/>
        <end position="23"/>
    </location>
</feature>
<evidence type="ECO:0000313" key="3">
    <source>
        <dbReference type="Proteomes" id="UP000315226"/>
    </source>
</evidence>
<dbReference type="Proteomes" id="UP000315226">
    <property type="component" value="Unassembled WGS sequence"/>
</dbReference>
<sequence>MVPAGRAASGDQDPAARHAVQERADVSEVLDVVPYEQPSVMASEPGYRAFDLQVGCNPTNPGCRARAGEAIPSLTRAASSFSRRRSTSW</sequence>
<comment type="caution">
    <text evidence="2">The sequence shown here is derived from an EMBL/GenBank/DDBJ whole genome shotgun (WGS) entry which is preliminary data.</text>
</comment>
<gene>
    <name evidence="2" type="ORF">SGA01_42060</name>
</gene>
<evidence type="ECO:0000313" key="2">
    <source>
        <dbReference type="EMBL" id="GEB58601.1"/>
    </source>
</evidence>
<reference evidence="2 3" key="1">
    <citation type="submission" date="2019-06" db="EMBL/GenBank/DDBJ databases">
        <title>Whole genome shotgun sequence of Streptomyces gardneri NBRC 12865.</title>
        <authorList>
            <person name="Hosoyama A."/>
            <person name="Uohara A."/>
            <person name="Ohji S."/>
            <person name="Ichikawa N."/>
        </authorList>
    </citation>
    <scope>NUCLEOTIDE SEQUENCE [LARGE SCALE GENOMIC DNA]</scope>
    <source>
        <strain evidence="2 3">NBRC 12865</strain>
    </source>
</reference>
<keyword evidence="3" id="KW-1185">Reference proteome</keyword>
<dbReference type="AlphaFoldDB" id="A0A4Y3RL85"/>